<dbReference type="SUPFAM" id="SSF51197">
    <property type="entry name" value="Clavaminate synthase-like"/>
    <property type="match status" value="1"/>
</dbReference>
<evidence type="ECO:0000256" key="4">
    <source>
        <dbReference type="ARBA" id="ARBA00023004"/>
    </source>
</evidence>
<protein>
    <recommendedName>
        <fullName evidence="7">Fe2OG dioxygenase domain-containing protein</fullName>
    </recommendedName>
</protein>
<dbReference type="GO" id="GO:0009805">
    <property type="term" value="P:coumarin biosynthetic process"/>
    <property type="evidence" value="ECO:0007669"/>
    <property type="project" value="UniProtKB-ARBA"/>
</dbReference>
<gene>
    <name evidence="8" type="ORF">ACH5RR_008142</name>
</gene>
<feature type="domain" description="Fe2OG dioxygenase" evidence="7">
    <location>
        <begin position="162"/>
        <end position="267"/>
    </location>
</feature>
<comment type="function">
    <text evidence="5">Probable 2-oxoglutarate-dependent dioxygenase that may be involved in glucosinolates biosynthesis. May play a role in the production of aliphatic glucosinolates.</text>
</comment>
<dbReference type="PANTHER" id="PTHR47990">
    <property type="entry name" value="2-OXOGLUTARATE (2OG) AND FE(II)-DEPENDENT OXYGENASE SUPERFAMILY PROTEIN-RELATED"/>
    <property type="match status" value="1"/>
</dbReference>
<keyword evidence="3 6" id="KW-0560">Oxidoreductase</keyword>
<evidence type="ECO:0000256" key="2">
    <source>
        <dbReference type="ARBA" id="ARBA00022723"/>
    </source>
</evidence>
<organism evidence="8 9">
    <name type="scientific">Cinchona calisaya</name>
    <dbReference type="NCBI Taxonomy" id="153742"/>
    <lineage>
        <taxon>Eukaryota</taxon>
        <taxon>Viridiplantae</taxon>
        <taxon>Streptophyta</taxon>
        <taxon>Embryophyta</taxon>
        <taxon>Tracheophyta</taxon>
        <taxon>Spermatophyta</taxon>
        <taxon>Magnoliopsida</taxon>
        <taxon>eudicotyledons</taxon>
        <taxon>Gunneridae</taxon>
        <taxon>Pentapetalae</taxon>
        <taxon>asterids</taxon>
        <taxon>lamiids</taxon>
        <taxon>Gentianales</taxon>
        <taxon>Rubiaceae</taxon>
        <taxon>Cinchonoideae</taxon>
        <taxon>Cinchoneae</taxon>
        <taxon>Cinchona</taxon>
    </lineage>
</organism>
<dbReference type="GO" id="GO:0046872">
    <property type="term" value="F:metal ion binding"/>
    <property type="evidence" value="ECO:0007669"/>
    <property type="project" value="UniProtKB-KW"/>
</dbReference>
<evidence type="ECO:0000313" key="9">
    <source>
        <dbReference type="Proteomes" id="UP001630127"/>
    </source>
</evidence>
<evidence type="ECO:0000259" key="7">
    <source>
        <dbReference type="PROSITE" id="PS51471"/>
    </source>
</evidence>
<comment type="similarity">
    <text evidence="1 6">Belongs to the iron/ascorbate-dependent oxidoreductase family.</text>
</comment>
<accession>A0ABD3AE60</accession>
<dbReference type="Proteomes" id="UP001630127">
    <property type="component" value="Unassembled WGS sequence"/>
</dbReference>
<dbReference type="Gene3D" id="2.60.120.330">
    <property type="entry name" value="B-lactam Antibiotic, Isopenicillin N Synthase, Chain"/>
    <property type="match status" value="1"/>
</dbReference>
<comment type="caution">
    <text evidence="8">The sequence shown here is derived from an EMBL/GenBank/DDBJ whole genome shotgun (WGS) entry which is preliminary data.</text>
</comment>
<keyword evidence="4 6" id="KW-0408">Iron</keyword>
<dbReference type="InterPro" id="IPR027443">
    <property type="entry name" value="IPNS-like_sf"/>
</dbReference>
<dbReference type="Pfam" id="PF14226">
    <property type="entry name" value="DIOX_N"/>
    <property type="match status" value="1"/>
</dbReference>
<dbReference type="EMBL" id="JBJUIK010000004">
    <property type="protein sequence ID" value="KAL3528820.1"/>
    <property type="molecule type" value="Genomic_DNA"/>
</dbReference>
<dbReference type="PROSITE" id="PS51471">
    <property type="entry name" value="FE2OG_OXY"/>
    <property type="match status" value="1"/>
</dbReference>
<proteinExistence type="inferred from homology"/>
<dbReference type="GO" id="GO:0016706">
    <property type="term" value="F:2-oxoglutarate-dependent dioxygenase activity"/>
    <property type="evidence" value="ECO:0007669"/>
    <property type="project" value="UniProtKB-ARBA"/>
</dbReference>
<dbReference type="InterPro" id="IPR044861">
    <property type="entry name" value="IPNS-like_FE2OG_OXY"/>
</dbReference>
<dbReference type="InterPro" id="IPR005123">
    <property type="entry name" value="Oxoglu/Fe-dep_dioxygenase_dom"/>
</dbReference>
<dbReference type="InterPro" id="IPR026992">
    <property type="entry name" value="DIOX_N"/>
</dbReference>
<name>A0ABD3AE60_9GENT</name>
<keyword evidence="9" id="KW-1185">Reference proteome</keyword>
<dbReference type="Pfam" id="PF03171">
    <property type="entry name" value="2OG-FeII_Oxy"/>
    <property type="match status" value="1"/>
</dbReference>
<dbReference type="FunFam" id="2.60.120.330:FF:000022">
    <property type="entry name" value="Probable 2-oxoglutarate-dependent dioxygenase AOP1.2"/>
    <property type="match status" value="1"/>
</dbReference>
<evidence type="ECO:0000256" key="6">
    <source>
        <dbReference type="RuleBase" id="RU003682"/>
    </source>
</evidence>
<evidence type="ECO:0000256" key="1">
    <source>
        <dbReference type="ARBA" id="ARBA00008056"/>
    </source>
</evidence>
<sequence>MGSVTQHKVPVIDFHKENLDPHSSCWISTSEHVVRALEDYGCFIVNYDEFPLELHEAIFGASQKLFDLPIQTKVLNTSDTLTHGYAGQHPIAPLYEALGIEHPTTPQGVQKFTNLLWPNGNDSFCEIALSYSKIAAKLEQTVMRMVSQSYGIEKDYEKILRSLTYLLRLIKYRKPRQNENNVGIASHTDKTFMSIIHQHQVKGLEIQTKEGEWLPIDLSSPSSFFVLVGDVCMAWTNGRIESPEHRVILPEGIEERYSLGLFSFVRDSIVRVPEELVDDEHPLQYKPFDHLKLLQFFSTKDGKVKIVSKYDLKAYCGV</sequence>
<keyword evidence="2 6" id="KW-0479">Metal-binding</keyword>
<evidence type="ECO:0000256" key="5">
    <source>
        <dbReference type="ARBA" id="ARBA00057022"/>
    </source>
</evidence>
<dbReference type="InterPro" id="IPR050231">
    <property type="entry name" value="Iron_ascorbate_oxido_reductase"/>
</dbReference>
<evidence type="ECO:0000256" key="3">
    <source>
        <dbReference type="ARBA" id="ARBA00023002"/>
    </source>
</evidence>
<dbReference type="AlphaFoldDB" id="A0ABD3AE60"/>
<evidence type="ECO:0000313" key="8">
    <source>
        <dbReference type="EMBL" id="KAL3528820.1"/>
    </source>
</evidence>
<reference evidence="8 9" key="1">
    <citation type="submission" date="2024-11" db="EMBL/GenBank/DDBJ databases">
        <title>A near-complete genome assembly of Cinchona calisaya.</title>
        <authorList>
            <person name="Lian D.C."/>
            <person name="Zhao X.W."/>
            <person name="Wei L."/>
        </authorList>
    </citation>
    <scope>NUCLEOTIDE SEQUENCE [LARGE SCALE GENOMIC DNA]</scope>
    <source>
        <tissue evidence="8">Nenye</tissue>
    </source>
</reference>
<dbReference type="GO" id="GO:0002238">
    <property type="term" value="P:response to molecule of fungal origin"/>
    <property type="evidence" value="ECO:0007669"/>
    <property type="project" value="UniProtKB-ARBA"/>
</dbReference>